<dbReference type="InterPro" id="IPR050351">
    <property type="entry name" value="BphY/WalK/GraS-like"/>
</dbReference>
<evidence type="ECO:0000313" key="14">
    <source>
        <dbReference type="Proteomes" id="UP000003136"/>
    </source>
</evidence>
<dbReference type="InterPro" id="IPR004358">
    <property type="entry name" value="Sig_transdc_His_kin-like_C"/>
</dbReference>
<organism evidence="13 14">
    <name type="scientific">[Bacteroides] pectinophilus ATCC 43243</name>
    <dbReference type="NCBI Taxonomy" id="483218"/>
    <lineage>
        <taxon>Bacteria</taxon>
        <taxon>Bacillati</taxon>
        <taxon>Bacillota</taxon>
        <taxon>Clostridia</taxon>
        <taxon>Eubacteriales</taxon>
    </lineage>
</organism>
<comment type="subcellular location">
    <subcellularLocation>
        <location evidence="2">Cell membrane</location>
        <topology evidence="2">Multi-pass membrane protein</topology>
    </subcellularLocation>
</comment>
<keyword evidence="9" id="KW-0902">Two-component regulatory system</keyword>
<sequence length="340" mass="39517">MRFRDYFKDRIYSLVILIVLLVPAVLLMRAYRLETPAIVAVSAIFVIFFISEILIDFFRKKKFYDTLLDNTDNLDKKYLVPETIPSPGFYEGRIIESVLRDTGKSMADNVNGYRQGAENFKEYVEMWIHEIKLPISSMTLILHNSHDKNDRMLTQVRRINNLIEQILYYVRSENAEKDYIIDECSLARTVGAVAVRNKDDILEHNIDFQVSDVDVTVYTDAKWLEFMLNQILSNSIKYKDDNKDTSVIRISAVQDKKSIELRIYDNGIGISGSDIPRVFDKSFTGENGRRYSKATGMGLYIVKKMCDKMGHDIYIESAIGEYTEVKMTFYKNDFYNVTKM</sequence>
<evidence type="ECO:0000256" key="4">
    <source>
        <dbReference type="ARBA" id="ARBA00022475"/>
    </source>
</evidence>
<gene>
    <name evidence="13" type="ORF">BACPEC_01834</name>
</gene>
<proteinExistence type="predicted"/>
<dbReference type="GO" id="GO:0000155">
    <property type="term" value="F:phosphorelay sensor kinase activity"/>
    <property type="evidence" value="ECO:0007669"/>
    <property type="project" value="TreeGrafter"/>
</dbReference>
<evidence type="ECO:0000256" key="7">
    <source>
        <dbReference type="ARBA" id="ARBA00022777"/>
    </source>
</evidence>
<dbReference type="EC" id="2.7.13.3" evidence="3"/>
<evidence type="ECO:0000256" key="10">
    <source>
        <dbReference type="ARBA" id="ARBA00023136"/>
    </source>
</evidence>
<evidence type="ECO:0000259" key="12">
    <source>
        <dbReference type="PROSITE" id="PS50109"/>
    </source>
</evidence>
<evidence type="ECO:0000256" key="8">
    <source>
        <dbReference type="ARBA" id="ARBA00022989"/>
    </source>
</evidence>
<comment type="catalytic activity">
    <reaction evidence="1">
        <text>ATP + protein L-histidine = ADP + protein N-phospho-L-histidine.</text>
        <dbReference type="EC" id="2.7.13.3"/>
    </reaction>
</comment>
<dbReference type="Pfam" id="PF02518">
    <property type="entry name" value="HATPase_c"/>
    <property type="match status" value="1"/>
</dbReference>
<dbReference type="PANTHER" id="PTHR45453">
    <property type="entry name" value="PHOSPHATE REGULON SENSOR PROTEIN PHOR"/>
    <property type="match status" value="1"/>
</dbReference>
<evidence type="ECO:0000256" key="1">
    <source>
        <dbReference type="ARBA" id="ARBA00000085"/>
    </source>
</evidence>
<dbReference type="AlphaFoldDB" id="B7ARY0"/>
<evidence type="ECO:0000256" key="3">
    <source>
        <dbReference type="ARBA" id="ARBA00012438"/>
    </source>
</evidence>
<keyword evidence="10 11" id="KW-0472">Membrane</keyword>
<dbReference type="InterPro" id="IPR036890">
    <property type="entry name" value="HATPase_C_sf"/>
</dbReference>
<reference evidence="13 14" key="1">
    <citation type="submission" date="2008-11" db="EMBL/GenBank/DDBJ databases">
        <title>Draft genome sequence of Bacteroides pectinophilus (ATCC 43243).</title>
        <authorList>
            <person name="Sudarsanam P."/>
            <person name="Ley R."/>
            <person name="Guruge J."/>
            <person name="Turnbaugh P.J."/>
            <person name="Mahowald M."/>
            <person name="Liep D."/>
            <person name="Gordon J."/>
        </authorList>
    </citation>
    <scope>NUCLEOTIDE SEQUENCE [LARGE SCALE GENOMIC DNA]</scope>
    <source>
        <strain evidence="13 14">ATCC 43243</strain>
    </source>
</reference>
<keyword evidence="14" id="KW-1185">Reference proteome</keyword>
<dbReference type="GO" id="GO:0004721">
    <property type="term" value="F:phosphoprotein phosphatase activity"/>
    <property type="evidence" value="ECO:0007669"/>
    <property type="project" value="TreeGrafter"/>
</dbReference>
<keyword evidence="4" id="KW-1003">Cell membrane</keyword>
<dbReference type="SMART" id="SM00387">
    <property type="entry name" value="HATPase_c"/>
    <property type="match status" value="1"/>
</dbReference>
<dbReference type="GO" id="GO:0016036">
    <property type="term" value="P:cellular response to phosphate starvation"/>
    <property type="evidence" value="ECO:0007669"/>
    <property type="project" value="TreeGrafter"/>
</dbReference>
<keyword evidence="6 11" id="KW-0812">Transmembrane</keyword>
<dbReference type="PROSITE" id="PS50109">
    <property type="entry name" value="HIS_KIN"/>
    <property type="match status" value="1"/>
</dbReference>
<evidence type="ECO:0000256" key="11">
    <source>
        <dbReference type="SAM" id="Phobius"/>
    </source>
</evidence>
<dbReference type="PANTHER" id="PTHR45453:SF2">
    <property type="entry name" value="HISTIDINE KINASE"/>
    <property type="match status" value="1"/>
</dbReference>
<accession>B7ARY0</accession>
<keyword evidence="7" id="KW-0418">Kinase</keyword>
<dbReference type="GO" id="GO:0005886">
    <property type="term" value="C:plasma membrane"/>
    <property type="evidence" value="ECO:0007669"/>
    <property type="project" value="UniProtKB-SubCell"/>
</dbReference>
<feature type="transmembrane region" description="Helical" evidence="11">
    <location>
        <begin position="12"/>
        <end position="31"/>
    </location>
</feature>
<dbReference type="EMBL" id="ABVQ01000036">
    <property type="protein sequence ID" value="EEC57326.1"/>
    <property type="molecule type" value="Genomic_DNA"/>
</dbReference>
<dbReference type="STRING" id="483218.BACPEC_01834"/>
<dbReference type="Proteomes" id="UP000003136">
    <property type="component" value="Unassembled WGS sequence"/>
</dbReference>
<evidence type="ECO:0000256" key="5">
    <source>
        <dbReference type="ARBA" id="ARBA00022679"/>
    </source>
</evidence>
<dbReference type="HOGENOM" id="CLU_000445_13_1_9"/>
<feature type="domain" description="Histidine kinase" evidence="12">
    <location>
        <begin position="126"/>
        <end position="333"/>
    </location>
</feature>
<name>B7ARY0_9FIRM</name>
<dbReference type="SUPFAM" id="SSF55874">
    <property type="entry name" value="ATPase domain of HSP90 chaperone/DNA topoisomerase II/histidine kinase"/>
    <property type="match status" value="1"/>
</dbReference>
<evidence type="ECO:0000256" key="2">
    <source>
        <dbReference type="ARBA" id="ARBA00004651"/>
    </source>
</evidence>
<feature type="transmembrane region" description="Helical" evidence="11">
    <location>
        <begin position="37"/>
        <end position="58"/>
    </location>
</feature>
<evidence type="ECO:0000256" key="6">
    <source>
        <dbReference type="ARBA" id="ARBA00022692"/>
    </source>
</evidence>
<reference evidence="13 14" key="2">
    <citation type="submission" date="2008-11" db="EMBL/GenBank/DDBJ databases">
        <authorList>
            <person name="Fulton L."/>
            <person name="Clifton S."/>
            <person name="Fulton B."/>
            <person name="Xu J."/>
            <person name="Minx P."/>
            <person name="Pepin K.H."/>
            <person name="Johnson M."/>
            <person name="Bhonagiri V."/>
            <person name="Nash W.E."/>
            <person name="Mardis E.R."/>
            <person name="Wilson R.K."/>
        </authorList>
    </citation>
    <scope>NUCLEOTIDE SEQUENCE [LARGE SCALE GENOMIC DNA]</scope>
    <source>
        <strain evidence="13 14">ATCC 43243</strain>
    </source>
</reference>
<dbReference type="InterPro" id="IPR003594">
    <property type="entry name" value="HATPase_dom"/>
</dbReference>
<dbReference type="Gene3D" id="3.30.565.10">
    <property type="entry name" value="Histidine kinase-like ATPase, C-terminal domain"/>
    <property type="match status" value="1"/>
</dbReference>
<evidence type="ECO:0000256" key="9">
    <source>
        <dbReference type="ARBA" id="ARBA00023012"/>
    </source>
</evidence>
<dbReference type="eggNOG" id="COG0642">
    <property type="taxonomic scope" value="Bacteria"/>
</dbReference>
<evidence type="ECO:0000313" key="13">
    <source>
        <dbReference type="EMBL" id="EEC57326.1"/>
    </source>
</evidence>
<keyword evidence="5" id="KW-0808">Transferase</keyword>
<dbReference type="InterPro" id="IPR005467">
    <property type="entry name" value="His_kinase_dom"/>
</dbReference>
<dbReference type="PRINTS" id="PR00344">
    <property type="entry name" value="BCTRLSENSOR"/>
</dbReference>
<protein>
    <recommendedName>
        <fullName evidence="3">histidine kinase</fullName>
        <ecNumber evidence="3">2.7.13.3</ecNumber>
    </recommendedName>
</protein>
<keyword evidence="8 11" id="KW-1133">Transmembrane helix</keyword>